<gene>
    <name evidence="1" type="ORF">Tco_1111492</name>
</gene>
<reference evidence="1" key="1">
    <citation type="journal article" date="2022" name="Int. J. Mol. Sci.">
        <title>Draft Genome of Tanacetum Coccineum: Genomic Comparison of Closely Related Tanacetum-Family Plants.</title>
        <authorList>
            <person name="Yamashiro T."/>
            <person name="Shiraishi A."/>
            <person name="Nakayama K."/>
            <person name="Satake H."/>
        </authorList>
    </citation>
    <scope>NUCLEOTIDE SEQUENCE</scope>
</reference>
<evidence type="ECO:0000313" key="1">
    <source>
        <dbReference type="EMBL" id="GJU01154.1"/>
    </source>
</evidence>
<proteinExistence type="predicted"/>
<accession>A0ABQ5IQ64</accession>
<name>A0ABQ5IQ64_9ASTR</name>
<evidence type="ECO:0000313" key="2">
    <source>
        <dbReference type="Proteomes" id="UP001151760"/>
    </source>
</evidence>
<dbReference type="Proteomes" id="UP001151760">
    <property type="component" value="Unassembled WGS sequence"/>
</dbReference>
<reference evidence="1" key="2">
    <citation type="submission" date="2022-01" db="EMBL/GenBank/DDBJ databases">
        <authorList>
            <person name="Yamashiro T."/>
            <person name="Shiraishi A."/>
            <person name="Satake H."/>
            <person name="Nakayama K."/>
        </authorList>
    </citation>
    <scope>NUCLEOTIDE SEQUENCE</scope>
</reference>
<dbReference type="EMBL" id="BQNB010020937">
    <property type="protein sequence ID" value="GJU01154.1"/>
    <property type="molecule type" value="Genomic_DNA"/>
</dbReference>
<organism evidence="1 2">
    <name type="scientific">Tanacetum coccineum</name>
    <dbReference type="NCBI Taxonomy" id="301880"/>
    <lineage>
        <taxon>Eukaryota</taxon>
        <taxon>Viridiplantae</taxon>
        <taxon>Streptophyta</taxon>
        <taxon>Embryophyta</taxon>
        <taxon>Tracheophyta</taxon>
        <taxon>Spermatophyta</taxon>
        <taxon>Magnoliopsida</taxon>
        <taxon>eudicotyledons</taxon>
        <taxon>Gunneridae</taxon>
        <taxon>Pentapetalae</taxon>
        <taxon>asterids</taxon>
        <taxon>campanulids</taxon>
        <taxon>Asterales</taxon>
        <taxon>Asteraceae</taxon>
        <taxon>Asteroideae</taxon>
        <taxon>Anthemideae</taxon>
        <taxon>Anthemidinae</taxon>
        <taxon>Tanacetum</taxon>
    </lineage>
</organism>
<comment type="caution">
    <text evidence="1">The sequence shown here is derived from an EMBL/GenBank/DDBJ whole genome shotgun (WGS) entry which is preliminary data.</text>
</comment>
<keyword evidence="2" id="KW-1185">Reference proteome</keyword>
<sequence>MSTSNAHQQSLADVDSETRPLMLKRGSYILWASRVRRYLNQKRETRKCFNKAIDEGLYEFNVFTPSATEAPRMQKEEDLRGDDLNGIKFPKVTINTKFLNCLQPEWLKYVTQVHLAKRLIEDSNDDLFDYLQQFEKLVNASRAKKLGKSNDPLALVAHTGSSSRTSSPYYVTHPSSVVDYDDDYQGDIVQNNSDDPLTFAMILLARAITQNFSNPTNNCLRTSSNTRNQAIIQGDRVNIQSKNSGNDGRNTRRSYVQEKVIESNNVQNDARNI</sequence>
<protein>
    <submittedName>
        <fullName evidence="1">Uncharacterized protein</fullName>
    </submittedName>
</protein>